<evidence type="ECO:0000313" key="3">
    <source>
        <dbReference type="Proteomes" id="UP001596472"/>
    </source>
</evidence>
<proteinExistence type="predicted"/>
<accession>A0ABW2L5G0</accession>
<feature type="signal peptide" evidence="1">
    <location>
        <begin position="1"/>
        <end position="32"/>
    </location>
</feature>
<gene>
    <name evidence="2" type="ORF">ACFQY0_10415</name>
</gene>
<keyword evidence="3" id="KW-1185">Reference proteome</keyword>
<dbReference type="EMBL" id="JBHTBS010000004">
    <property type="protein sequence ID" value="MFC7337591.1"/>
    <property type="molecule type" value="Genomic_DNA"/>
</dbReference>
<organism evidence="2 3">
    <name type="scientific">Haloferula chungangensis</name>
    <dbReference type="NCBI Taxonomy" id="1048331"/>
    <lineage>
        <taxon>Bacteria</taxon>
        <taxon>Pseudomonadati</taxon>
        <taxon>Verrucomicrobiota</taxon>
        <taxon>Verrucomicrobiia</taxon>
        <taxon>Verrucomicrobiales</taxon>
        <taxon>Verrucomicrobiaceae</taxon>
        <taxon>Haloferula</taxon>
    </lineage>
</organism>
<dbReference type="InterPro" id="IPR011050">
    <property type="entry name" value="Pectin_lyase_fold/virulence"/>
</dbReference>
<reference evidence="3" key="1">
    <citation type="journal article" date="2019" name="Int. J. Syst. Evol. Microbiol.">
        <title>The Global Catalogue of Microorganisms (GCM) 10K type strain sequencing project: providing services to taxonomists for standard genome sequencing and annotation.</title>
        <authorList>
            <consortium name="The Broad Institute Genomics Platform"/>
            <consortium name="The Broad Institute Genome Sequencing Center for Infectious Disease"/>
            <person name="Wu L."/>
            <person name="Ma J."/>
        </authorList>
    </citation>
    <scope>NUCLEOTIDE SEQUENCE [LARGE SCALE GENOMIC DNA]</scope>
    <source>
        <strain evidence="3">CGMCC 4.1467</strain>
    </source>
</reference>
<comment type="caution">
    <text evidence="2">The sequence shown here is derived from an EMBL/GenBank/DDBJ whole genome shotgun (WGS) entry which is preliminary data.</text>
</comment>
<dbReference type="SUPFAM" id="SSF51126">
    <property type="entry name" value="Pectin lyase-like"/>
    <property type="match status" value="1"/>
</dbReference>
<dbReference type="RefSeq" id="WP_379712018.1">
    <property type="nucleotide sequence ID" value="NZ_JBHTBS010000004.1"/>
</dbReference>
<evidence type="ECO:0008006" key="4">
    <source>
        <dbReference type="Google" id="ProtNLM"/>
    </source>
</evidence>
<protein>
    <recommendedName>
        <fullName evidence="4">Right-handed parallel beta-helix repeat-containing protein</fullName>
    </recommendedName>
</protein>
<feature type="chain" id="PRO_5046675358" description="Right-handed parallel beta-helix repeat-containing protein" evidence="1">
    <location>
        <begin position="33"/>
        <end position="511"/>
    </location>
</feature>
<keyword evidence="1" id="KW-0732">Signal</keyword>
<dbReference type="Proteomes" id="UP001596472">
    <property type="component" value="Unassembled WGS sequence"/>
</dbReference>
<evidence type="ECO:0000313" key="2">
    <source>
        <dbReference type="EMBL" id="MFC7337591.1"/>
    </source>
</evidence>
<evidence type="ECO:0000256" key="1">
    <source>
        <dbReference type="SAM" id="SignalP"/>
    </source>
</evidence>
<name>A0ABW2L5G0_9BACT</name>
<sequence length="511" mass="56745">MQPIRTARSARAIVGRLLGPAALVSLLSPLLAQDDVFDPGLQHTENPPMVVNARMPPPPPEPTEDFEIRSGYRLITTLDEFREVTKKSNQKIRMKPGIYRAESADPPVSLPKDRASIGVGGNQREGYQEHIFAVNGSNNFFDLRGVVIETPVSVQSKLTGRTHIADSWHINGAKNTFIGGYFRNVLDMPYPTYRVTENEFEVCGDGNRFIDCTFVIKGSVPYGYTDFYGKGSGSFGRLNKHAFMSIDHANGTELIRCKVYHQSFGHCVHFHTVDGALIQDCAFTGVLRPTDDIFKERVGRAVENDFYMLYRKKQPIPRGEVIPLTEDGIRSYEDVKNIKVINTTVERMRGSIQLLCTGDVYLENVTVLESGDFSFDVSATPGSRIVMKDCRGDVAYNPLFNLTRGDLPENAGYEVTLLSPPEGSKPTPRSSLGKICGKNCKFIIRDGTERPLPEEANYLICGGDKELVDSTIENHSSAKLILKKNVRNCIIRSNGPVEDEGKGNRVMKMGP</sequence>